<feature type="transmembrane region" description="Helical" evidence="7">
    <location>
        <begin position="93"/>
        <end position="114"/>
    </location>
</feature>
<dbReference type="PANTHER" id="PTHR48177">
    <property type="entry name" value="TRANSMEMBRANE PROTEIN 189"/>
    <property type="match status" value="1"/>
</dbReference>
<reference evidence="9 10" key="1">
    <citation type="journal article" date="2015" name="Genome Biol. Evol.">
        <title>The genome of winter moth (Operophtera brumata) provides a genomic perspective on sexual dimorphism and phenology.</title>
        <authorList>
            <person name="Derks M.F."/>
            <person name="Smit S."/>
            <person name="Salis L."/>
            <person name="Schijlen E."/>
            <person name="Bossers A."/>
            <person name="Mateman C."/>
            <person name="Pijl A.S."/>
            <person name="de Ridder D."/>
            <person name="Groenen M.A."/>
            <person name="Visser M.E."/>
            <person name="Megens H.J."/>
        </authorList>
    </citation>
    <scope>NUCLEOTIDE SEQUENCE [LARGE SCALE GENOMIC DNA]</scope>
    <source>
        <strain evidence="9">WM2013NL</strain>
        <tissue evidence="9">Head and thorax</tissue>
    </source>
</reference>
<evidence type="ECO:0000313" key="10">
    <source>
        <dbReference type="Proteomes" id="UP000037510"/>
    </source>
</evidence>
<evidence type="ECO:0000256" key="3">
    <source>
        <dbReference type="ARBA" id="ARBA00022692"/>
    </source>
</evidence>
<feature type="transmembrane region" description="Helical" evidence="7">
    <location>
        <begin position="120"/>
        <end position="141"/>
    </location>
</feature>
<keyword evidence="5 7" id="KW-0472">Membrane</keyword>
<comment type="caution">
    <text evidence="9">The sequence shown here is derived from an EMBL/GenBank/DDBJ whole genome shotgun (WGS) entry which is preliminary data.</text>
</comment>
<dbReference type="UniPathway" id="UPA00199"/>
<dbReference type="EMBL" id="JTDY01001786">
    <property type="protein sequence ID" value="KOB72882.1"/>
    <property type="molecule type" value="Genomic_DNA"/>
</dbReference>
<keyword evidence="4 7" id="KW-1133">Transmembrane helix</keyword>
<protein>
    <recommendedName>
        <fullName evidence="8">Lipid desaturase domain-containing protein</fullName>
    </recommendedName>
</protein>
<dbReference type="PANTHER" id="PTHR48177:SF1">
    <property type="entry name" value="PLASMANYLETHANOLAMINE DESATURASE 1"/>
    <property type="match status" value="1"/>
</dbReference>
<dbReference type="InterPro" id="IPR005312">
    <property type="entry name" value="DUF1759"/>
</dbReference>
<dbReference type="Pfam" id="PF10520">
    <property type="entry name" value="Lipid_desat"/>
    <property type="match status" value="1"/>
</dbReference>
<feature type="domain" description="Lipid desaturase" evidence="8">
    <location>
        <begin position="549"/>
        <end position="669"/>
    </location>
</feature>
<dbReference type="InterPro" id="IPR021109">
    <property type="entry name" value="Peptidase_aspartic_dom_sf"/>
</dbReference>
<proteinExistence type="inferred from homology"/>
<feature type="region of interest" description="Disordered" evidence="6">
    <location>
        <begin position="325"/>
        <end position="365"/>
    </location>
</feature>
<evidence type="ECO:0000256" key="6">
    <source>
        <dbReference type="SAM" id="MobiDB-lite"/>
    </source>
</evidence>
<gene>
    <name evidence="9" type="ORF">OBRU01_11630</name>
</gene>
<evidence type="ECO:0000256" key="4">
    <source>
        <dbReference type="ARBA" id="ARBA00022989"/>
    </source>
</evidence>
<evidence type="ECO:0000313" key="9">
    <source>
        <dbReference type="EMBL" id="KOB72882.1"/>
    </source>
</evidence>
<evidence type="ECO:0000259" key="8">
    <source>
        <dbReference type="Pfam" id="PF10520"/>
    </source>
</evidence>
<dbReference type="InterPro" id="IPR052601">
    <property type="entry name" value="Plasmalogen_desaturase"/>
</dbReference>
<keyword evidence="10" id="KW-1185">Reference proteome</keyword>
<dbReference type="GO" id="GO:0016491">
    <property type="term" value="F:oxidoreductase activity"/>
    <property type="evidence" value="ECO:0007669"/>
    <property type="project" value="TreeGrafter"/>
</dbReference>
<evidence type="ECO:0000256" key="5">
    <source>
        <dbReference type="ARBA" id="ARBA00023136"/>
    </source>
</evidence>
<sequence>MALQLPIPPCAKRDCITGISCELFEYASTMATTLLAPVKTERQIMEHSMYEDDSNANTQLPSEVGKQPRWGPRHRGAQELAKLYSPGKRLQELICVVACCTLFIIAGMLMARHIRADASLMLAAIAGVLTADFAIGVGSCVKPRLPKLELFPFDSKLENWPTFRDTFSSLIHKNKQIADIEKFYYLLSAVSGSALMIVKSMPVTSANYQIVWSALVKRYDNKRALATIYLDKLYNFKPLLNESVSGLNGFLQTFQENIKALQLLDIKDLSGFLLFYVALRNLDPVTRRELERGLGQDELPTYDELITFIEKHVRALEMSECTTNSTTTKSVPYTRSQSKVNQPSGSKSNNSNSQRPTLSSAVVNTDQPVKSNKSMECLYCKKMHSIYRCIDYTDLTPAQRLDRIKQLKLCENCLREHSVNDCPSKVLCTICKKKHHHTLHMHIDSFANSSSSAIALTCSANLTVLLGTAVIHVADCWGQYQTVRAIIDSGAMSSFITQDCAKRLGLTRRKCKFEPIGLGGNPVREFGLTTCNVKPRHRAGPILSTDAKILRRYREHHIDPTSITRHDFVETNGDNFAATVPVLARIVWQLTTYDDEYIFHKWSHTYFGLPLWVVWLQEWHIVLPRRHHRIHHVAPHETYFCITTGWLNWPLEKLRFWSILETVIEALTG</sequence>
<dbReference type="AlphaFoldDB" id="A0A0L7LBL6"/>
<dbReference type="STRING" id="104452.A0A0L7LBL6"/>
<name>A0A0L7LBL6_OPEBR</name>
<dbReference type="InterPro" id="IPR019547">
    <property type="entry name" value="Lipid_desat"/>
</dbReference>
<feature type="non-terminal residue" evidence="9">
    <location>
        <position position="669"/>
    </location>
</feature>
<dbReference type="Pfam" id="PF03564">
    <property type="entry name" value="DUF1759"/>
    <property type="match status" value="1"/>
</dbReference>
<evidence type="ECO:0000256" key="1">
    <source>
        <dbReference type="ARBA" id="ARBA00004141"/>
    </source>
</evidence>
<evidence type="ECO:0000256" key="2">
    <source>
        <dbReference type="ARBA" id="ARBA00007620"/>
    </source>
</evidence>
<dbReference type="GO" id="GO:0006631">
    <property type="term" value="P:fatty acid metabolic process"/>
    <property type="evidence" value="ECO:0007669"/>
    <property type="project" value="UniProtKB-UniPathway"/>
</dbReference>
<evidence type="ECO:0000256" key="7">
    <source>
        <dbReference type="SAM" id="Phobius"/>
    </source>
</evidence>
<feature type="region of interest" description="Disordered" evidence="6">
    <location>
        <begin position="51"/>
        <end position="72"/>
    </location>
</feature>
<comment type="subcellular location">
    <subcellularLocation>
        <location evidence="1">Membrane</location>
        <topology evidence="1">Multi-pass membrane protein</topology>
    </subcellularLocation>
</comment>
<dbReference type="Gene3D" id="2.40.70.10">
    <property type="entry name" value="Acid Proteases"/>
    <property type="match status" value="1"/>
</dbReference>
<dbReference type="Proteomes" id="UP000037510">
    <property type="component" value="Unassembled WGS sequence"/>
</dbReference>
<dbReference type="GO" id="GO:0016020">
    <property type="term" value="C:membrane"/>
    <property type="evidence" value="ECO:0007669"/>
    <property type="project" value="UniProtKB-SubCell"/>
</dbReference>
<organism evidence="9 10">
    <name type="scientific">Operophtera brumata</name>
    <name type="common">Winter moth</name>
    <name type="synonym">Phalaena brumata</name>
    <dbReference type="NCBI Taxonomy" id="104452"/>
    <lineage>
        <taxon>Eukaryota</taxon>
        <taxon>Metazoa</taxon>
        <taxon>Ecdysozoa</taxon>
        <taxon>Arthropoda</taxon>
        <taxon>Hexapoda</taxon>
        <taxon>Insecta</taxon>
        <taxon>Pterygota</taxon>
        <taxon>Neoptera</taxon>
        <taxon>Endopterygota</taxon>
        <taxon>Lepidoptera</taxon>
        <taxon>Glossata</taxon>
        <taxon>Ditrysia</taxon>
        <taxon>Geometroidea</taxon>
        <taxon>Geometridae</taxon>
        <taxon>Larentiinae</taxon>
        <taxon>Operophtera</taxon>
    </lineage>
</organism>
<dbReference type="Pfam" id="PF13650">
    <property type="entry name" value="Asp_protease_2"/>
    <property type="match status" value="1"/>
</dbReference>
<accession>A0A0L7LBL6</accession>
<comment type="similarity">
    <text evidence="2">Belongs to the fatty acid desaturase CarF family.</text>
</comment>
<keyword evidence="3 7" id="KW-0812">Transmembrane</keyword>